<gene>
    <name evidence="2" type="ORF">EMPS_06409</name>
</gene>
<proteinExistence type="predicted"/>
<feature type="compositionally biased region" description="Low complexity" evidence="1">
    <location>
        <begin position="521"/>
        <end position="534"/>
    </location>
</feature>
<evidence type="ECO:0000313" key="2">
    <source>
        <dbReference type="EMBL" id="GJJ74051.1"/>
    </source>
</evidence>
<dbReference type="InterPro" id="IPR013783">
    <property type="entry name" value="Ig-like_fold"/>
</dbReference>
<dbReference type="PANTHER" id="PTHR10343:SF94">
    <property type="entry name" value="MDG1P"/>
    <property type="match status" value="1"/>
</dbReference>
<dbReference type="GO" id="GO:0005634">
    <property type="term" value="C:nucleus"/>
    <property type="evidence" value="ECO:0007669"/>
    <property type="project" value="TreeGrafter"/>
</dbReference>
<dbReference type="AlphaFoldDB" id="A0A9P3LX71"/>
<dbReference type="Gene3D" id="2.60.40.10">
    <property type="entry name" value="Immunoglobulins"/>
    <property type="match status" value="1"/>
</dbReference>
<dbReference type="GO" id="GO:0007165">
    <property type="term" value="P:signal transduction"/>
    <property type="evidence" value="ECO:0007669"/>
    <property type="project" value="TreeGrafter"/>
</dbReference>
<dbReference type="CDD" id="cd02859">
    <property type="entry name" value="E_set_AMPKbeta_like_N"/>
    <property type="match status" value="1"/>
</dbReference>
<feature type="compositionally biased region" description="Low complexity" evidence="1">
    <location>
        <begin position="359"/>
        <end position="373"/>
    </location>
</feature>
<reference evidence="2" key="2">
    <citation type="journal article" date="2022" name="Microbiol. Resour. Announc.">
        <title>Whole-Genome Sequence of Entomortierella parvispora E1425, a Mucoromycotan Fungus Associated with Burkholderiaceae-Related Endosymbiotic Bacteria.</title>
        <authorList>
            <person name="Herlambang A."/>
            <person name="Guo Y."/>
            <person name="Takashima Y."/>
            <person name="Narisawa K."/>
            <person name="Ohta H."/>
            <person name="Nishizawa T."/>
        </authorList>
    </citation>
    <scope>NUCLEOTIDE SEQUENCE</scope>
    <source>
        <strain evidence="2">E1425</strain>
    </source>
</reference>
<dbReference type="GO" id="GO:0031588">
    <property type="term" value="C:nucleotide-activated protein kinase complex"/>
    <property type="evidence" value="ECO:0007669"/>
    <property type="project" value="TreeGrafter"/>
</dbReference>
<protein>
    <submittedName>
        <fullName evidence="2">Uncharacterized protein</fullName>
    </submittedName>
</protein>
<evidence type="ECO:0000256" key="1">
    <source>
        <dbReference type="SAM" id="MobiDB-lite"/>
    </source>
</evidence>
<feature type="compositionally biased region" description="Basic and acidic residues" evidence="1">
    <location>
        <begin position="437"/>
        <end position="448"/>
    </location>
</feature>
<feature type="region of interest" description="Disordered" evidence="1">
    <location>
        <begin position="437"/>
        <end position="481"/>
    </location>
</feature>
<dbReference type="GO" id="GO:0005737">
    <property type="term" value="C:cytoplasm"/>
    <property type="evidence" value="ECO:0007669"/>
    <property type="project" value="TreeGrafter"/>
</dbReference>
<accession>A0A9P3LX71</accession>
<dbReference type="InterPro" id="IPR014756">
    <property type="entry name" value="Ig_E-set"/>
</dbReference>
<dbReference type="GO" id="GO:0019901">
    <property type="term" value="F:protein kinase binding"/>
    <property type="evidence" value="ECO:0007669"/>
    <property type="project" value="TreeGrafter"/>
</dbReference>
<comment type="caution">
    <text evidence="2">The sequence shown here is derived from an EMBL/GenBank/DDBJ whole genome shotgun (WGS) entry which is preliminary data.</text>
</comment>
<reference evidence="2" key="1">
    <citation type="submission" date="2021-11" db="EMBL/GenBank/DDBJ databases">
        <authorList>
            <person name="Herlambang A."/>
            <person name="Guo Y."/>
            <person name="Takashima Y."/>
            <person name="Nishizawa T."/>
        </authorList>
    </citation>
    <scope>NUCLEOTIDE SEQUENCE</scope>
    <source>
        <strain evidence="2">E1425</strain>
    </source>
</reference>
<feature type="compositionally biased region" description="Low complexity" evidence="1">
    <location>
        <begin position="452"/>
        <end position="481"/>
    </location>
</feature>
<organism evidence="2 3">
    <name type="scientific">Entomortierella parvispora</name>
    <dbReference type="NCBI Taxonomy" id="205924"/>
    <lineage>
        <taxon>Eukaryota</taxon>
        <taxon>Fungi</taxon>
        <taxon>Fungi incertae sedis</taxon>
        <taxon>Mucoromycota</taxon>
        <taxon>Mortierellomycotina</taxon>
        <taxon>Mortierellomycetes</taxon>
        <taxon>Mortierellales</taxon>
        <taxon>Mortierellaceae</taxon>
        <taxon>Entomortierella</taxon>
    </lineage>
</organism>
<feature type="compositionally biased region" description="Polar residues" evidence="1">
    <location>
        <begin position="535"/>
        <end position="545"/>
    </location>
</feature>
<dbReference type="EMBL" id="BQFW01000008">
    <property type="protein sequence ID" value="GJJ74051.1"/>
    <property type="molecule type" value="Genomic_DNA"/>
</dbReference>
<feature type="region of interest" description="Disordered" evidence="1">
    <location>
        <begin position="509"/>
        <end position="549"/>
    </location>
</feature>
<name>A0A9P3LX71_9FUNG</name>
<evidence type="ECO:0000313" key="3">
    <source>
        <dbReference type="Proteomes" id="UP000827284"/>
    </source>
</evidence>
<dbReference type="Proteomes" id="UP000827284">
    <property type="component" value="Unassembled WGS sequence"/>
</dbReference>
<feature type="region of interest" description="Disordered" evidence="1">
    <location>
        <begin position="154"/>
        <end position="173"/>
    </location>
</feature>
<feature type="compositionally biased region" description="Polar residues" evidence="1">
    <location>
        <begin position="395"/>
        <end position="405"/>
    </location>
</feature>
<dbReference type="OrthoDB" id="5873279at2759"/>
<sequence length="561" mass="61387">MTTTQIQVQLYVGSRPLVSCHFFVPIPEIVVKSHQQLESYLPYLPLPLAITSALTNFPDPELPSPLSSPSFESEPPLESLDSVLTLSAVDQANSNSLSTTDKPDFDAHHYSNFYNKPTRKERVEGLGYYYPTAPTAPLHPDRAVLYIQEQQQLQQQLQQRERPEDLDQDPTSYSSYCQDLSKFDPSSPHNPSSTACIRISLKPKIALRFLDLGFSLKTHSNNNSNSDLPNSHSTMPRLSLIRFTFPFPPYDQPFPSSVQVTGNFEDWTRSHKAGFLHRNEQEGRFETEFEIDLDQLEAIEVCKTEEEHPFRQRKILFKYVLDGHNWVTDPGQALERDQAGNLNNVCFVEDIAPVEKSEQQQQTQDQPEQTLTESATTKTLVGSQTNASEKAGDAQPSQDGSTAASSAPALRDDEHDGDGDYGVAIVQHEAVTISRKSSIERAKGEARPTIDASVAAASTSSSSPSTPMLSSSSNSIASSSSLVPSTLHTSAAAAAPTISASSVNATGSTPISPVNKMHLQSTAPPTTAVSTSTPQFPSNISLAQSNKHKSGFWKKIKKALA</sequence>
<dbReference type="InterPro" id="IPR050827">
    <property type="entry name" value="CRP1_MDG1_kinase"/>
</dbReference>
<dbReference type="SUPFAM" id="SSF81296">
    <property type="entry name" value="E set domains"/>
    <property type="match status" value="1"/>
</dbReference>
<dbReference type="PANTHER" id="PTHR10343">
    <property type="entry name" value="5'-AMP-ACTIVATED PROTEIN KINASE , BETA SUBUNIT"/>
    <property type="match status" value="1"/>
</dbReference>
<keyword evidence="3" id="KW-1185">Reference proteome</keyword>
<feature type="compositionally biased region" description="Polar residues" evidence="1">
    <location>
        <begin position="374"/>
        <end position="388"/>
    </location>
</feature>
<feature type="region of interest" description="Disordered" evidence="1">
    <location>
        <begin position="356"/>
        <end position="420"/>
    </location>
</feature>